<comment type="caution">
    <text evidence="2">The sequence shown here is derived from an EMBL/GenBank/DDBJ whole genome shotgun (WGS) entry which is preliminary data.</text>
</comment>
<feature type="compositionally biased region" description="Basic and acidic residues" evidence="1">
    <location>
        <begin position="139"/>
        <end position="148"/>
    </location>
</feature>
<evidence type="ECO:0000313" key="2">
    <source>
        <dbReference type="EMBL" id="MEO3712404.1"/>
    </source>
</evidence>
<dbReference type="RefSeq" id="WP_269632530.1">
    <property type="nucleotide sequence ID" value="NZ_JBDPZC010000002.1"/>
</dbReference>
<sequence length="161" mass="18021">MTPVAPNSKEQYATHLPALHLRRNLGWNFLITAQASTLRGSTREVILRSRLVEVLLTRRYEYKSQWYPLSPSGIEQIVRELSALSLAEGLVPANARLYGRLALGITVTEFMPDGKKYAYVPTAIAEGVRQFAKQKAAESAKAEREAKRAARLAARPRDKTK</sequence>
<proteinExistence type="predicted"/>
<protein>
    <submittedName>
        <fullName evidence="2">Uncharacterized protein</fullName>
    </submittedName>
</protein>
<name>A0ABV0GBI8_9BURK</name>
<accession>A0ABV0GBI8</accession>
<reference evidence="2 3" key="1">
    <citation type="submission" date="2024-05" db="EMBL/GenBank/DDBJ databases">
        <title>Roseateles sp. 2.12 16S ribosomal RNA gene Genome sequencing and assembly.</title>
        <authorList>
            <person name="Woo H."/>
        </authorList>
    </citation>
    <scope>NUCLEOTIDE SEQUENCE [LARGE SCALE GENOMIC DNA]</scope>
    <source>
        <strain evidence="2 3">2.12</strain>
    </source>
</reference>
<evidence type="ECO:0000313" key="3">
    <source>
        <dbReference type="Proteomes" id="UP001462640"/>
    </source>
</evidence>
<dbReference type="EMBL" id="JBDPZC010000002">
    <property type="protein sequence ID" value="MEO3712404.1"/>
    <property type="molecule type" value="Genomic_DNA"/>
</dbReference>
<feature type="region of interest" description="Disordered" evidence="1">
    <location>
        <begin position="139"/>
        <end position="161"/>
    </location>
</feature>
<dbReference type="Proteomes" id="UP001462640">
    <property type="component" value="Unassembled WGS sequence"/>
</dbReference>
<gene>
    <name evidence="2" type="ORF">ABDJ40_06440</name>
</gene>
<evidence type="ECO:0000256" key="1">
    <source>
        <dbReference type="SAM" id="MobiDB-lite"/>
    </source>
</evidence>
<organism evidence="2 3">
    <name type="scientific">Roseateles flavus</name>
    <dbReference type="NCBI Taxonomy" id="3149041"/>
    <lineage>
        <taxon>Bacteria</taxon>
        <taxon>Pseudomonadati</taxon>
        <taxon>Pseudomonadota</taxon>
        <taxon>Betaproteobacteria</taxon>
        <taxon>Burkholderiales</taxon>
        <taxon>Sphaerotilaceae</taxon>
        <taxon>Roseateles</taxon>
    </lineage>
</organism>
<keyword evidence="3" id="KW-1185">Reference proteome</keyword>